<name>A0A4Z0HUU0_MYCPR</name>
<dbReference type="Gene3D" id="3.40.960.10">
    <property type="entry name" value="VSR Endonuclease"/>
    <property type="match status" value="1"/>
</dbReference>
<dbReference type="Pfam" id="PF14311">
    <property type="entry name" value="DUF4379"/>
    <property type="match status" value="6"/>
</dbReference>
<dbReference type="InterPro" id="IPR025487">
    <property type="entry name" value="DUF4379"/>
</dbReference>
<accession>A0A4Z0HUU0</accession>
<feature type="region of interest" description="Disordered" evidence="1">
    <location>
        <begin position="156"/>
        <end position="178"/>
    </location>
</feature>
<feature type="domain" description="Treble clef zinc finger" evidence="3">
    <location>
        <begin position="18"/>
        <end position="72"/>
    </location>
</feature>
<comment type="caution">
    <text evidence="4">The sequence shown here is derived from an EMBL/GenBank/DDBJ whole genome shotgun (WGS) entry which is preliminary data.</text>
</comment>
<feature type="compositionally biased region" description="Basic and acidic residues" evidence="1">
    <location>
        <begin position="166"/>
        <end position="178"/>
    </location>
</feature>
<proteinExistence type="predicted"/>
<evidence type="ECO:0000259" key="2">
    <source>
        <dbReference type="Pfam" id="PF04480"/>
    </source>
</evidence>
<organism evidence="4 5">
    <name type="scientific">Mycolicibacterium peregrinum</name>
    <name type="common">Mycobacterium peregrinum</name>
    <dbReference type="NCBI Taxonomy" id="43304"/>
    <lineage>
        <taxon>Bacteria</taxon>
        <taxon>Bacillati</taxon>
        <taxon>Actinomycetota</taxon>
        <taxon>Actinomycetes</taxon>
        <taxon>Mycobacteriales</taxon>
        <taxon>Mycobacteriaceae</taxon>
        <taxon>Mycolicibacterium</taxon>
    </lineage>
</organism>
<keyword evidence="5" id="KW-1185">Reference proteome</keyword>
<dbReference type="RefSeq" id="WP_135358454.1">
    <property type="nucleotide sequence ID" value="NZ_RWJZ01000001.1"/>
</dbReference>
<evidence type="ECO:0000313" key="5">
    <source>
        <dbReference type="Proteomes" id="UP000297792"/>
    </source>
</evidence>
<dbReference type="InterPro" id="IPR011335">
    <property type="entry name" value="Restrct_endonuc-II-like"/>
</dbReference>
<dbReference type="InterPro" id="IPR007569">
    <property type="entry name" value="DUF559"/>
</dbReference>
<dbReference type="PANTHER" id="PTHR37317">
    <property type="entry name" value="BLR8090 PROTEIN"/>
    <property type="match status" value="1"/>
</dbReference>
<dbReference type="AlphaFoldDB" id="A0A4Z0HUU0"/>
<evidence type="ECO:0000313" key="4">
    <source>
        <dbReference type="EMBL" id="TGB47796.1"/>
    </source>
</evidence>
<sequence>MRRKPPPGRSLAERFPKIASEWHPTRNGDLTASDVFAGSDTRIWWQCVDCRFEWETKLEKRVKLGQGCRRCAVARRAKTQSTPKPGESLAEAAPDLALDWHFERNSGRTPSDVRITSGTVVWWLCSTCGHEWRASVYKRSTGNGCHKCAVTRRARRRSTPKPGDSFADRHPREATEWHSTKNAELEPTDVRPASNKKVWWQCSAGHEWQVSPANRQRGERCPECSKQLIPIKRSTPKPGRSLADLFPDVASEWHPTLNDPVAASDINPGSRKARWWQCSHCGHVWMTNPDKRTRRGDGCRECSPIGVSARQIRLECELHAAGLPVVAGHPPILVPGRRAVRADIVMPAIHFVVEYDGVRFHRGLQQRDQRQTAALENAGWTVVRVRETRLTSLGGNELFVSPVEPIKSVTLKVLDLMSALGHPAAHLAAYSVDPEPWAEAAARKAIHRHRTVSFASENPDLAAEFDPAKNDGVRADQIHPRSHTKFVWTCRECGHTWSTTPALRATGHGCPKCGYRRVGEKRSRPPDGGSFADLFPAAAREWHPTRNASYKPNQVRPASNRVFWWQCEAGHEWQAKVAYRRRYGCPACRRSTGDGCGPSATAH</sequence>
<feature type="domain" description="Treble clef zinc finger" evidence="3">
    <location>
        <begin position="461"/>
        <end position="514"/>
    </location>
</feature>
<evidence type="ECO:0000256" key="1">
    <source>
        <dbReference type="SAM" id="MobiDB-lite"/>
    </source>
</evidence>
<feature type="domain" description="DUF559" evidence="2">
    <location>
        <begin position="343"/>
        <end position="390"/>
    </location>
</feature>
<protein>
    <submittedName>
        <fullName evidence="4">DUF559 domain-containing protein</fullName>
    </submittedName>
</protein>
<evidence type="ECO:0000259" key="3">
    <source>
        <dbReference type="Pfam" id="PF14311"/>
    </source>
</evidence>
<dbReference type="EMBL" id="RWKA01000001">
    <property type="protein sequence ID" value="TGB47796.1"/>
    <property type="molecule type" value="Genomic_DNA"/>
</dbReference>
<reference evidence="4 5" key="1">
    <citation type="submission" date="2018-12" db="EMBL/GenBank/DDBJ databases">
        <title>Draft genome sequences of Mycolicibacterium peregrinum isolated from a pig with lymphadenitis and from soil on the same Japanese pig farm.</title>
        <authorList>
            <person name="Komatsu T."/>
            <person name="Ohya K."/>
            <person name="Sawai K."/>
            <person name="Odoi J.O."/>
            <person name="Otsu K."/>
            <person name="Ota A."/>
            <person name="Ito T."/>
            <person name="Kawai M."/>
            <person name="Maruyama F."/>
        </authorList>
    </citation>
    <scope>NUCLEOTIDE SEQUENCE [LARGE SCALE GENOMIC DNA]</scope>
    <source>
        <strain evidence="4 5">138</strain>
    </source>
</reference>
<feature type="domain" description="Treble clef zinc finger" evidence="3">
    <location>
        <begin position="174"/>
        <end position="226"/>
    </location>
</feature>
<feature type="domain" description="Treble clef zinc finger" evidence="3">
    <location>
        <begin position="96"/>
        <end position="149"/>
    </location>
</feature>
<dbReference type="Pfam" id="PF04480">
    <property type="entry name" value="DUF559"/>
    <property type="match status" value="1"/>
</dbReference>
<gene>
    <name evidence="4" type="ORF">EJD98_02515</name>
</gene>
<dbReference type="PANTHER" id="PTHR37317:SF1">
    <property type="entry name" value="ZINC-RIBBON DOMAIN-CONTAINING PROTEIN-RELATED"/>
    <property type="match status" value="1"/>
</dbReference>
<feature type="domain" description="Treble clef zinc finger" evidence="3">
    <location>
        <begin position="539"/>
        <end position="590"/>
    </location>
</feature>
<feature type="domain" description="Treble clef zinc finger" evidence="3">
    <location>
        <begin position="250"/>
        <end position="303"/>
    </location>
</feature>
<dbReference type="SUPFAM" id="SSF52980">
    <property type="entry name" value="Restriction endonuclease-like"/>
    <property type="match status" value="1"/>
</dbReference>
<dbReference type="Proteomes" id="UP000297792">
    <property type="component" value="Unassembled WGS sequence"/>
</dbReference>